<dbReference type="Proteomes" id="UP000472264">
    <property type="component" value="Chromosome 1"/>
</dbReference>
<dbReference type="InterPro" id="IPR036034">
    <property type="entry name" value="PDZ_sf"/>
</dbReference>
<accession>A0A665WIB1</accession>
<organism evidence="2 3">
    <name type="scientific">Echeneis naucrates</name>
    <name type="common">Live sharksucker</name>
    <dbReference type="NCBI Taxonomy" id="173247"/>
    <lineage>
        <taxon>Eukaryota</taxon>
        <taxon>Metazoa</taxon>
        <taxon>Chordata</taxon>
        <taxon>Craniata</taxon>
        <taxon>Vertebrata</taxon>
        <taxon>Euteleostomi</taxon>
        <taxon>Actinopterygii</taxon>
        <taxon>Neopterygii</taxon>
        <taxon>Teleostei</taxon>
        <taxon>Neoteleostei</taxon>
        <taxon>Acanthomorphata</taxon>
        <taxon>Carangaria</taxon>
        <taxon>Carangiformes</taxon>
        <taxon>Echeneidae</taxon>
        <taxon>Echeneis</taxon>
    </lineage>
</organism>
<keyword evidence="3" id="KW-1185">Reference proteome</keyword>
<dbReference type="PANTHER" id="PTHR19964:SF89">
    <property type="entry name" value="INACTIVATION-NO-AFTER-POTENTIAL D PROTEIN-LIKE PROTEIN"/>
    <property type="match status" value="1"/>
</dbReference>
<dbReference type="InterPro" id="IPR001478">
    <property type="entry name" value="PDZ"/>
</dbReference>
<name>A0A665WIB1_ECHNA</name>
<protein>
    <recommendedName>
        <fullName evidence="1">PDZ domain-containing protein</fullName>
    </recommendedName>
</protein>
<dbReference type="SUPFAM" id="SSF50156">
    <property type="entry name" value="PDZ domain-like"/>
    <property type="match status" value="1"/>
</dbReference>
<dbReference type="PROSITE" id="PS50106">
    <property type="entry name" value="PDZ"/>
    <property type="match status" value="1"/>
</dbReference>
<dbReference type="InterPro" id="IPR051342">
    <property type="entry name" value="PDZ_scaffold"/>
</dbReference>
<dbReference type="Pfam" id="PF00595">
    <property type="entry name" value="PDZ"/>
    <property type="match status" value="1"/>
</dbReference>
<feature type="domain" description="PDZ" evidence="1">
    <location>
        <begin position="15"/>
        <end position="92"/>
    </location>
</feature>
<evidence type="ECO:0000313" key="3">
    <source>
        <dbReference type="Proteomes" id="UP000472264"/>
    </source>
</evidence>
<proteinExistence type="predicted"/>
<dbReference type="InParanoid" id="A0A665WIB1"/>
<dbReference type="SMART" id="SM00228">
    <property type="entry name" value="PDZ"/>
    <property type="match status" value="1"/>
</dbReference>
<evidence type="ECO:0000259" key="1">
    <source>
        <dbReference type="PROSITE" id="PS50106"/>
    </source>
</evidence>
<reference evidence="2" key="1">
    <citation type="submission" date="2021-04" db="EMBL/GenBank/DDBJ databases">
        <authorList>
            <consortium name="Wellcome Sanger Institute Data Sharing"/>
        </authorList>
    </citation>
    <scope>NUCLEOTIDE SEQUENCE [LARGE SCALE GENOMIC DNA]</scope>
</reference>
<reference evidence="2" key="3">
    <citation type="submission" date="2025-09" db="UniProtKB">
        <authorList>
            <consortium name="Ensembl"/>
        </authorList>
    </citation>
    <scope>IDENTIFICATION</scope>
</reference>
<dbReference type="Gene3D" id="2.30.42.10">
    <property type="match status" value="1"/>
</dbReference>
<sequence>MWFNASSPHEASLHMIELEKDPTAHGLGISLSGDKGGSRARMSVYVADIDPQGPGAAMEDGRLKRGDQIIAVNGHCLEGVTHAEAVDILKKTKGSRTFLTLQWTRRSEIRGREEDNKEANEAVSRQIITYCILVCLLKVFVMHLCMDMHHFPCKHAHE</sequence>
<reference evidence="2" key="2">
    <citation type="submission" date="2025-08" db="UniProtKB">
        <authorList>
            <consortium name="Ensembl"/>
        </authorList>
    </citation>
    <scope>IDENTIFICATION</scope>
</reference>
<dbReference type="PANTHER" id="PTHR19964">
    <property type="entry name" value="MULTIPLE PDZ DOMAIN PROTEIN"/>
    <property type="match status" value="1"/>
</dbReference>
<dbReference type="OMA" id="PCKHAHE"/>
<evidence type="ECO:0000313" key="2">
    <source>
        <dbReference type="Ensembl" id="ENSENLP00000043410.1"/>
    </source>
</evidence>
<dbReference type="Ensembl" id="ENSENLT00000044507.1">
    <property type="protein sequence ID" value="ENSENLP00000043410.1"/>
    <property type="gene ID" value="ENSENLG00000018529.1"/>
</dbReference>
<dbReference type="AlphaFoldDB" id="A0A665WIB1"/>